<evidence type="ECO:0000256" key="5">
    <source>
        <dbReference type="ARBA" id="ARBA00023136"/>
    </source>
</evidence>
<reference evidence="9" key="2">
    <citation type="submission" date="2025-09" db="UniProtKB">
        <authorList>
            <consortium name="Ensembl"/>
        </authorList>
    </citation>
    <scope>IDENTIFICATION</scope>
</reference>
<keyword evidence="10" id="KW-1185">Reference proteome</keyword>
<evidence type="ECO:0000259" key="8">
    <source>
        <dbReference type="Pfam" id="PF01529"/>
    </source>
</evidence>
<keyword evidence="4 7" id="KW-1133">Transmembrane helix</keyword>
<dbReference type="AlphaFoldDB" id="A0A672QT18"/>
<dbReference type="InParanoid" id="A0A672QT18"/>
<keyword evidence="2 7" id="KW-0808">Transferase</keyword>
<dbReference type="PROSITE" id="PS50216">
    <property type="entry name" value="DHHC"/>
    <property type="match status" value="1"/>
</dbReference>
<reference evidence="9" key="1">
    <citation type="submission" date="2025-08" db="UniProtKB">
        <authorList>
            <consortium name="Ensembl"/>
        </authorList>
    </citation>
    <scope>IDENTIFICATION</scope>
</reference>
<name>A0A672QT18_SINGR</name>
<sequence>MFVVVVGAIGSILDMKTESWLLKGVLLACIIAVINLTSRFKNKFYFGNMYSEKRILYFIIQFKFICIVLFTIPINIVVLAEAGCLDPRIFCTSCMMRKPMRANHCFSCNTCVAKQDHHSIWINGCIGARNHPYFVLFLVALNFLCIWMFYGSIMCKLPLELECTLAFKSLWSLQFLFLNEVSYAHYD</sequence>
<evidence type="ECO:0000256" key="6">
    <source>
        <dbReference type="ARBA" id="ARBA00023315"/>
    </source>
</evidence>
<dbReference type="GO" id="GO:0005783">
    <property type="term" value="C:endoplasmic reticulum"/>
    <property type="evidence" value="ECO:0007669"/>
    <property type="project" value="TreeGrafter"/>
</dbReference>
<evidence type="ECO:0000313" key="10">
    <source>
        <dbReference type="Proteomes" id="UP000472262"/>
    </source>
</evidence>
<dbReference type="Proteomes" id="UP000472262">
    <property type="component" value="Unassembled WGS sequence"/>
</dbReference>
<dbReference type="InterPro" id="IPR001594">
    <property type="entry name" value="Palmitoyltrfase_DHHC"/>
</dbReference>
<accession>A0A672QT18</accession>
<proteinExistence type="inferred from homology"/>
<keyword evidence="6 7" id="KW-0012">Acyltransferase</keyword>
<dbReference type="PANTHER" id="PTHR22883">
    <property type="entry name" value="ZINC FINGER DHHC DOMAIN CONTAINING PROTEIN"/>
    <property type="match status" value="1"/>
</dbReference>
<dbReference type="GO" id="GO:0005794">
    <property type="term" value="C:Golgi apparatus"/>
    <property type="evidence" value="ECO:0007669"/>
    <property type="project" value="TreeGrafter"/>
</dbReference>
<dbReference type="Ensembl" id="ENSSGRT00000084391.1">
    <property type="protein sequence ID" value="ENSSGRP00000079248.1"/>
    <property type="gene ID" value="ENSSGRG00000040146.1"/>
</dbReference>
<evidence type="ECO:0000256" key="2">
    <source>
        <dbReference type="ARBA" id="ARBA00022679"/>
    </source>
</evidence>
<feature type="domain" description="Palmitoyltransferase DHHC" evidence="8">
    <location>
        <begin position="89"/>
        <end position="156"/>
    </location>
</feature>
<evidence type="ECO:0000313" key="9">
    <source>
        <dbReference type="Ensembl" id="ENSSGRP00000079248.1"/>
    </source>
</evidence>
<feature type="transmembrane region" description="Helical" evidence="7">
    <location>
        <begin position="20"/>
        <end position="36"/>
    </location>
</feature>
<comment type="domain">
    <text evidence="7">The DHHC domain is required for palmitoyltransferase activity.</text>
</comment>
<feature type="transmembrane region" description="Helical" evidence="7">
    <location>
        <begin position="56"/>
        <end position="80"/>
    </location>
</feature>
<keyword evidence="3 7" id="KW-0812">Transmembrane</keyword>
<comment type="similarity">
    <text evidence="7">Belongs to the DHHC palmitoyltransferase family.</text>
</comment>
<dbReference type="InterPro" id="IPR039859">
    <property type="entry name" value="PFA4/ZDH16/20/ERF2-like"/>
</dbReference>
<evidence type="ECO:0000256" key="3">
    <source>
        <dbReference type="ARBA" id="ARBA00022692"/>
    </source>
</evidence>
<dbReference type="GO" id="GO:0016020">
    <property type="term" value="C:membrane"/>
    <property type="evidence" value="ECO:0007669"/>
    <property type="project" value="UniProtKB-SubCell"/>
</dbReference>
<evidence type="ECO:0000256" key="4">
    <source>
        <dbReference type="ARBA" id="ARBA00022989"/>
    </source>
</evidence>
<evidence type="ECO:0000256" key="1">
    <source>
        <dbReference type="ARBA" id="ARBA00004141"/>
    </source>
</evidence>
<dbReference type="GO" id="GO:0019706">
    <property type="term" value="F:protein-cysteine S-palmitoyltransferase activity"/>
    <property type="evidence" value="ECO:0007669"/>
    <property type="project" value="UniProtKB-EC"/>
</dbReference>
<keyword evidence="5 7" id="KW-0472">Membrane</keyword>
<dbReference type="Pfam" id="PF01529">
    <property type="entry name" value="DHHC"/>
    <property type="match status" value="1"/>
</dbReference>
<organism evidence="9 10">
    <name type="scientific">Sinocyclocheilus grahami</name>
    <name type="common">Dianchi golden-line fish</name>
    <name type="synonym">Barbus grahami</name>
    <dbReference type="NCBI Taxonomy" id="75366"/>
    <lineage>
        <taxon>Eukaryota</taxon>
        <taxon>Metazoa</taxon>
        <taxon>Chordata</taxon>
        <taxon>Craniata</taxon>
        <taxon>Vertebrata</taxon>
        <taxon>Euteleostomi</taxon>
        <taxon>Actinopterygii</taxon>
        <taxon>Neopterygii</taxon>
        <taxon>Teleostei</taxon>
        <taxon>Ostariophysi</taxon>
        <taxon>Cypriniformes</taxon>
        <taxon>Cyprinidae</taxon>
        <taxon>Cyprininae</taxon>
        <taxon>Sinocyclocheilus</taxon>
    </lineage>
</organism>
<feature type="transmembrane region" description="Helical" evidence="7">
    <location>
        <begin position="133"/>
        <end position="150"/>
    </location>
</feature>
<comment type="subcellular location">
    <subcellularLocation>
        <location evidence="1">Membrane</location>
        <topology evidence="1">Multi-pass membrane protein</topology>
    </subcellularLocation>
</comment>
<comment type="catalytic activity">
    <reaction evidence="7">
        <text>L-cysteinyl-[protein] + hexadecanoyl-CoA = S-hexadecanoyl-L-cysteinyl-[protein] + CoA</text>
        <dbReference type="Rhea" id="RHEA:36683"/>
        <dbReference type="Rhea" id="RHEA-COMP:10131"/>
        <dbReference type="Rhea" id="RHEA-COMP:11032"/>
        <dbReference type="ChEBI" id="CHEBI:29950"/>
        <dbReference type="ChEBI" id="CHEBI:57287"/>
        <dbReference type="ChEBI" id="CHEBI:57379"/>
        <dbReference type="ChEBI" id="CHEBI:74151"/>
        <dbReference type="EC" id="2.3.1.225"/>
    </reaction>
</comment>
<dbReference type="EC" id="2.3.1.225" evidence="7"/>
<protein>
    <recommendedName>
        <fullName evidence="7">Palmitoyltransferase</fullName>
        <ecNumber evidence="7">2.3.1.225</ecNumber>
    </recommendedName>
</protein>
<evidence type="ECO:0000256" key="7">
    <source>
        <dbReference type="RuleBase" id="RU079119"/>
    </source>
</evidence>
<dbReference type="GO" id="GO:0006612">
    <property type="term" value="P:protein targeting to membrane"/>
    <property type="evidence" value="ECO:0007669"/>
    <property type="project" value="TreeGrafter"/>
</dbReference>